<name>A0A7T0C3I3_9BACT</name>
<reference evidence="2" key="1">
    <citation type="submission" date="2020-02" db="EMBL/GenBank/DDBJ databases">
        <title>Genomic and physiological characterization of two novel Nitrospinaceae genera.</title>
        <authorList>
            <person name="Mueller A.J."/>
            <person name="Jung M.-Y."/>
            <person name="Strachan C.R."/>
            <person name="Herbold C.W."/>
            <person name="Kirkegaard R.H."/>
            <person name="Daims H."/>
        </authorList>
    </citation>
    <scope>NUCLEOTIDE SEQUENCE [LARGE SCALE GENOMIC DNA]</scope>
</reference>
<evidence type="ECO:0008006" key="3">
    <source>
        <dbReference type="Google" id="ProtNLM"/>
    </source>
</evidence>
<organism evidence="1 2">
    <name type="scientific">Candidatus Nitrohelix vancouverensis</name>
    <dbReference type="NCBI Taxonomy" id="2705534"/>
    <lineage>
        <taxon>Bacteria</taxon>
        <taxon>Pseudomonadati</taxon>
        <taxon>Nitrospinota/Tectimicrobiota group</taxon>
        <taxon>Nitrospinota</taxon>
        <taxon>Nitrospinia</taxon>
        <taxon>Nitrospinales</taxon>
        <taxon>Nitrospinaceae</taxon>
        <taxon>Candidatus Nitrohelix</taxon>
    </lineage>
</organism>
<dbReference type="InterPro" id="IPR010235">
    <property type="entry name" value="HepT"/>
</dbReference>
<evidence type="ECO:0000313" key="1">
    <source>
        <dbReference type="EMBL" id="QPJ65848.1"/>
    </source>
</evidence>
<dbReference type="EMBL" id="CP048620">
    <property type="protein sequence ID" value="QPJ65848.1"/>
    <property type="molecule type" value="Genomic_DNA"/>
</dbReference>
<dbReference type="Proteomes" id="UP000594464">
    <property type="component" value="Chromosome"/>
</dbReference>
<protein>
    <recommendedName>
        <fullName evidence="3">Nucleotidyltransferase</fullName>
    </recommendedName>
</protein>
<gene>
    <name evidence="1" type="ORF">G3M78_10775</name>
</gene>
<dbReference type="Gene3D" id="1.20.120.330">
    <property type="entry name" value="Nucleotidyltransferases domain 2"/>
    <property type="match status" value="1"/>
</dbReference>
<proteinExistence type="predicted"/>
<dbReference type="AlphaFoldDB" id="A0A7T0C3I3"/>
<evidence type="ECO:0000313" key="2">
    <source>
        <dbReference type="Proteomes" id="UP000594464"/>
    </source>
</evidence>
<dbReference type="KEGG" id="nva:G3M78_10775"/>
<dbReference type="SUPFAM" id="SSF81593">
    <property type="entry name" value="Nucleotidyltransferase substrate binding subunit/domain"/>
    <property type="match status" value="1"/>
</dbReference>
<sequence>MTKPSPSQLLISHLEWSIRHLEDSLKRETSDYFQNAALQRFRFTFELTLKTLKAHATEQGATLDNKDCVNYALERGWINTLEDWEHIDACYNDLVKTPPQNAKEIFLELGAFAKSFESLYQQMKKDIQPHPLNA</sequence>
<dbReference type="Pfam" id="PF08780">
    <property type="entry name" value="NTase_sub_bind"/>
    <property type="match status" value="1"/>
</dbReference>
<accession>A0A7T0C3I3</accession>